<evidence type="ECO:0000313" key="7">
    <source>
        <dbReference type="EMBL" id="CAD6333805.1"/>
    </source>
</evidence>
<dbReference type="PANTHER" id="PTHR24304">
    <property type="entry name" value="CYTOCHROME P450 FAMILY 7"/>
    <property type="match status" value="1"/>
</dbReference>
<evidence type="ECO:0000256" key="2">
    <source>
        <dbReference type="ARBA" id="ARBA00022617"/>
    </source>
</evidence>
<dbReference type="InterPro" id="IPR017972">
    <property type="entry name" value="Cyt_P450_CS"/>
</dbReference>
<dbReference type="PANTHER" id="PTHR24304:SF2">
    <property type="entry name" value="24-HYDROXYCHOLESTEROL 7-ALPHA-HYDROXYLASE"/>
    <property type="match status" value="1"/>
</dbReference>
<evidence type="ECO:0000313" key="8">
    <source>
        <dbReference type="Proteomes" id="UP000604825"/>
    </source>
</evidence>
<dbReference type="InterPro" id="IPR002403">
    <property type="entry name" value="Cyt_P450_E_grp-IV"/>
</dbReference>
<dbReference type="Gene3D" id="1.10.630.10">
    <property type="entry name" value="Cytochrome P450"/>
    <property type="match status" value="1"/>
</dbReference>
<keyword evidence="8" id="KW-1185">Reference proteome</keyword>
<gene>
    <name evidence="7" type="ORF">NCGR_LOCUS57903</name>
</gene>
<evidence type="ECO:0000256" key="4">
    <source>
        <dbReference type="ARBA" id="ARBA00023004"/>
    </source>
</evidence>
<dbReference type="Proteomes" id="UP000604825">
    <property type="component" value="Unassembled WGS sequence"/>
</dbReference>
<comment type="caution">
    <text evidence="7">The sequence shown here is derived from an EMBL/GenBank/DDBJ whole genome shotgun (WGS) entry which is preliminary data.</text>
</comment>
<feature type="binding site" description="axial binding residue" evidence="5">
    <location>
        <position position="102"/>
    </location>
    <ligand>
        <name>heme</name>
        <dbReference type="ChEBI" id="CHEBI:30413"/>
    </ligand>
    <ligandPart>
        <name>Fe</name>
        <dbReference type="ChEBI" id="CHEBI:18248"/>
    </ligandPart>
</feature>
<dbReference type="InterPro" id="IPR001128">
    <property type="entry name" value="Cyt_P450"/>
</dbReference>
<sequence>MLITMHSHPALEYQGCTTDAPSITGVSWKVHKNFFVQTKDGHEYEIPRGHTRASPVLFNSHLPHIYKDHDVYDTSRFGPGREEDKARCKFTYEAFSCGRHSCIGEAYAYLQIKVMLSHLLVNFELKLVSPFRR</sequence>
<dbReference type="PRINTS" id="PR00465">
    <property type="entry name" value="EP450IV"/>
</dbReference>
<keyword evidence="6" id="KW-0503">Monooxygenase</keyword>
<dbReference type="SUPFAM" id="SSF48264">
    <property type="entry name" value="Cytochrome P450"/>
    <property type="match status" value="1"/>
</dbReference>
<evidence type="ECO:0008006" key="9">
    <source>
        <dbReference type="Google" id="ProtNLM"/>
    </source>
</evidence>
<dbReference type="InterPro" id="IPR050529">
    <property type="entry name" value="CYP450_sterol_14alpha_dmase"/>
</dbReference>
<comment type="cofactor">
    <cofactor evidence="5">
        <name>heme</name>
        <dbReference type="ChEBI" id="CHEBI:30413"/>
    </cofactor>
</comment>
<dbReference type="GO" id="GO:0016705">
    <property type="term" value="F:oxidoreductase activity, acting on paired donors, with incorporation or reduction of molecular oxygen"/>
    <property type="evidence" value="ECO:0007669"/>
    <property type="project" value="InterPro"/>
</dbReference>
<dbReference type="PROSITE" id="PS00086">
    <property type="entry name" value="CYTOCHROME_P450"/>
    <property type="match status" value="1"/>
</dbReference>
<dbReference type="Pfam" id="PF00067">
    <property type="entry name" value="p450"/>
    <property type="match status" value="1"/>
</dbReference>
<dbReference type="AlphaFoldDB" id="A0A811RV75"/>
<evidence type="ECO:0000256" key="3">
    <source>
        <dbReference type="ARBA" id="ARBA00022723"/>
    </source>
</evidence>
<comment type="similarity">
    <text evidence="1 6">Belongs to the cytochrome P450 family.</text>
</comment>
<dbReference type="GO" id="GO:0004497">
    <property type="term" value="F:monooxygenase activity"/>
    <property type="evidence" value="ECO:0007669"/>
    <property type="project" value="UniProtKB-KW"/>
</dbReference>
<keyword evidence="4 5" id="KW-0408">Iron</keyword>
<dbReference type="GO" id="GO:0020037">
    <property type="term" value="F:heme binding"/>
    <property type="evidence" value="ECO:0007669"/>
    <property type="project" value="InterPro"/>
</dbReference>
<name>A0A811RV75_9POAL</name>
<evidence type="ECO:0000256" key="6">
    <source>
        <dbReference type="RuleBase" id="RU000461"/>
    </source>
</evidence>
<evidence type="ECO:0000256" key="5">
    <source>
        <dbReference type="PIRSR" id="PIRSR602403-1"/>
    </source>
</evidence>
<evidence type="ECO:0000256" key="1">
    <source>
        <dbReference type="ARBA" id="ARBA00010617"/>
    </source>
</evidence>
<keyword evidence="6" id="KW-0560">Oxidoreductase</keyword>
<protein>
    <recommendedName>
        <fullName evidence="9">Cytochrome P450</fullName>
    </recommendedName>
</protein>
<accession>A0A811RV75</accession>
<proteinExistence type="inferred from homology"/>
<keyword evidence="3 5" id="KW-0479">Metal-binding</keyword>
<organism evidence="7 8">
    <name type="scientific">Miscanthus lutarioriparius</name>
    <dbReference type="NCBI Taxonomy" id="422564"/>
    <lineage>
        <taxon>Eukaryota</taxon>
        <taxon>Viridiplantae</taxon>
        <taxon>Streptophyta</taxon>
        <taxon>Embryophyta</taxon>
        <taxon>Tracheophyta</taxon>
        <taxon>Spermatophyta</taxon>
        <taxon>Magnoliopsida</taxon>
        <taxon>Liliopsida</taxon>
        <taxon>Poales</taxon>
        <taxon>Poaceae</taxon>
        <taxon>PACMAD clade</taxon>
        <taxon>Panicoideae</taxon>
        <taxon>Andropogonodae</taxon>
        <taxon>Andropogoneae</taxon>
        <taxon>Saccharinae</taxon>
        <taxon>Miscanthus</taxon>
    </lineage>
</organism>
<reference evidence="7" key="1">
    <citation type="submission" date="2020-10" db="EMBL/GenBank/DDBJ databases">
        <authorList>
            <person name="Han B."/>
            <person name="Lu T."/>
            <person name="Zhao Q."/>
            <person name="Huang X."/>
            <person name="Zhao Y."/>
        </authorList>
    </citation>
    <scope>NUCLEOTIDE SEQUENCE</scope>
</reference>
<dbReference type="EMBL" id="CAJGYO010000017">
    <property type="protein sequence ID" value="CAD6333805.1"/>
    <property type="molecule type" value="Genomic_DNA"/>
</dbReference>
<dbReference type="GO" id="GO:0005506">
    <property type="term" value="F:iron ion binding"/>
    <property type="evidence" value="ECO:0007669"/>
    <property type="project" value="InterPro"/>
</dbReference>
<keyword evidence="2 5" id="KW-0349">Heme</keyword>
<dbReference type="OrthoDB" id="1055148at2759"/>
<dbReference type="InterPro" id="IPR036396">
    <property type="entry name" value="Cyt_P450_sf"/>
</dbReference>